<organism evidence="1 2">
    <name type="scientific">Caligus rogercresseyi</name>
    <name type="common">Sea louse</name>
    <dbReference type="NCBI Taxonomy" id="217165"/>
    <lineage>
        <taxon>Eukaryota</taxon>
        <taxon>Metazoa</taxon>
        <taxon>Ecdysozoa</taxon>
        <taxon>Arthropoda</taxon>
        <taxon>Crustacea</taxon>
        <taxon>Multicrustacea</taxon>
        <taxon>Hexanauplia</taxon>
        <taxon>Copepoda</taxon>
        <taxon>Siphonostomatoida</taxon>
        <taxon>Caligidae</taxon>
        <taxon>Caligus</taxon>
    </lineage>
</organism>
<sequence>MSPPLSLRAEEKIVGLNSASARTRRVKCILKERFSPPPVIEYIEICHSMAASRSSIK</sequence>
<dbReference type="Proteomes" id="UP000595437">
    <property type="component" value="Chromosome 21"/>
</dbReference>
<protein>
    <submittedName>
        <fullName evidence="1">Uncharacterized protein</fullName>
    </submittedName>
</protein>
<evidence type="ECO:0000313" key="1">
    <source>
        <dbReference type="EMBL" id="QQP31545.1"/>
    </source>
</evidence>
<proteinExistence type="predicted"/>
<accession>A0A7T8JSB9</accession>
<dbReference type="AlphaFoldDB" id="A0A7T8JSB9"/>
<reference evidence="2" key="1">
    <citation type="submission" date="2021-01" db="EMBL/GenBank/DDBJ databases">
        <title>Caligus Genome Assembly.</title>
        <authorList>
            <person name="Gallardo-Escarate C."/>
        </authorList>
    </citation>
    <scope>NUCLEOTIDE SEQUENCE [LARGE SCALE GENOMIC DNA]</scope>
</reference>
<keyword evidence="2" id="KW-1185">Reference proteome</keyword>
<dbReference type="EMBL" id="CP045910">
    <property type="protein sequence ID" value="QQP31545.1"/>
    <property type="molecule type" value="Genomic_DNA"/>
</dbReference>
<name>A0A7T8JSB9_CALRO</name>
<evidence type="ECO:0000313" key="2">
    <source>
        <dbReference type="Proteomes" id="UP000595437"/>
    </source>
</evidence>
<gene>
    <name evidence="1" type="ORF">FKW44_025171</name>
</gene>